<dbReference type="InterPro" id="IPR029063">
    <property type="entry name" value="SAM-dependent_MTases_sf"/>
</dbReference>
<evidence type="ECO:0000313" key="1">
    <source>
        <dbReference type="EMBL" id="CDC05045.1"/>
    </source>
</evidence>
<organism evidence="1 2">
    <name type="scientific">[Clostridium] leptum CAG:27</name>
    <dbReference type="NCBI Taxonomy" id="1263068"/>
    <lineage>
        <taxon>Bacteria</taxon>
        <taxon>Bacillati</taxon>
        <taxon>Bacillota</taxon>
        <taxon>Clostridia</taxon>
        <taxon>Eubacteriales</taxon>
        <taxon>Oscillospiraceae</taxon>
        <taxon>Oscillospiraceae incertae sedis</taxon>
    </lineage>
</organism>
<comment type="caution">
    <text evidence="1">The sequence shown here is derived from an EMBL/GenBank/DDBJ whole genome shotgun (WGS) entry which is preliminary data.</text>
</comment>
<dbReference type="EMBL" id="CBEP010000091">
    <property type="protein sequence ID" value="CDC05045.1"/>
    <property type="molecule type" value="Genomic_DNA"/>
</dbReference>
<dbReference type="SUPFAM" id="SSF53335">
    <property type="entry name" value="S-adenosyl-L-methionine-dependent methyltransferases"/>
    <property type="match status" value="1"/>
</dbReference>
<evidence type="ECO:0008006" key="3">
    <source>
        <dbReference type="Google" id="ProtNLM"/>
    </source>
</evidence>
<dbReference type="AlphaFoldDB" id="R6N1Z5"/>
<reference evidence="1" key="1">
    <citation type="submission" date="2012-11" db="EMBL/GenBank/DDBJ databases">
        <title>Dependencies among metagenomic species, viruses, plasmids and units of genetic variation.</title>
        <authorList>
            <person name="Nielsen H.B."/>
            <person name="Almeida M."/>
            <person name="Juncker A.S."/>
            <person name="Rasmussen S."/>
            <person name="Li J."/>
            <person name="Sunagawa S."/>
            <person name="Plichta D."/>
            <person name="Gautier L."/>
            <person name="Le Chatelier E."/>
            <person name="Peletier E."/>
            <person name="Bonde I."/>
            <person name="Nielsen T."/>
            <person name="Manichanh C."/>
            <person name="Arumugam M."/>
            <person name="Batto J."/>
            <person name="Santos M.B.Q.D."/>
            <person name="Blom N."/>
            <person name="Borruel N."/>
            <person name="Burgdorf K.S."/>
            <person name="Boumezbeur F."/>
            <person name="Casellas F."/>
            <person name="Dore J."/>
            <person name="Guarner F."/>
            <person name="Hansen T."/>
            <person name="Hildebrand F."/>
            <person name="Kaas R.S."/>
            <person name="Kennedy S."/>
            <person name="Kristiansen K."/>
            <person name="Kultima J.R."/>
            <person name="Leonard P."/>
            <person name="Levenez F."/>
            <person name="Lund O."/>
            <person name="Moumen B."/>
            <person name="Le Paslier D."/>
            <person name="Pons N."/>
            <person name="Pedersen O."/>
            <person name="Prifti E."/>
            <person name="Qin J."/>
            <person name="Raes J."/>
            <person name="Tap J."/>
            <person name="Tims S."/>
            <person name="Ussery D.W."/>
            <person name="Yamada T."/>
            <person name="MetaHit consortium"/>
            <person name="Renault P."/>
            <person name="Sicheritz-Ponten T."/>
            <person name="Bork P."/>
            <person name="Wang J."/>
            <person name="Brunak S."/>
            <person name="Ehrlich S.D."/>
        </authorList>
    </citation>
    <scope>NUCLEOTIDE SEQUENCE [LARGE SCALE GENOMIC DNA]</scope>
</reference>
<dbReference type="Proteomes" id="UP000018168">
    <property type="component" value="Unassembled WGS sequence"/>
</dbReference>
<proteinExistence type="predicted"/>
<gene>
    <name evidence="1" type="ORF">BN578_00577</name>
</gene>
<protein>
    <recommendedName>
        <fullName evidence="3">Methyltransferase</fullName>
    </recommendedName>
</protein>
<evidence type="ECO:0000313" key="2">
    <source>
        <dbReference type="Proteomes" id="UP000018168"/>
    </source>
</evidence>
<name>R6N1Z5_9FIRM</name>
<accession>R6N1Z5</accession>
<dbReference type="Gene3D" id="3.40.50.150">
    <property type="entry name" value="Vaccinia Virus protein VP39"/>
    <property type="match status" value="1"/>
</dbReference>
<sequence>MSKRILDIACGSKMFWFNKHNPDVEFCDNRTIPYHEYYPHRYIEISPDTVCDFTELPFPDESYKLVVFDPPHLTNAGDTSWTALKYGCLKGDWKTMIQNGFKEAFRVLERDGVLIFKWSEVQIPLREILPLSPCQPLFGHRSGKNMNTHWLCFMKPEKEE</sequence>